<evidence type="ECO:0000313" key="5">
    <source>
        <dbReference type="EMBL" id="CAE2265052.1"/>
    </source>
</evidence>
<dbReference type="PANTHER" id="PTHR15367">
    <property type="entry name" value="DNA-DIRECTED RNA POLYMERASE III"/>
    <property type="match status" value="1"/>
</dbReference>
<dbReference type="EMBL" id="HBKQ01041321">
    <property type="protein sequence ID" value="CAE2265052.1"/>
    <property type="molecule type" value="Transcribed_RNA"/>
</dbReference>
<feature type="region of interest" description="Disordered" evidence="4">
    <location>
        <begin position="58"/>
        <end position="77"/>
    </location>
</feature>
<evidence type="ECO:0000256" key="1">
    <source>
        <dbReference type="ARBA" id="ARBA00004123"/>
    </source>
</evidence>
<feature type="compositionally biased region" description="Acidic residues" evidence="4">
    <location>
        <begin position="129"/>
        <end position="143"/>
    </location>
</feature>
<feature type="region of interest" description="Disordered" evidence="4">
    <location>
        <begin position="90"/>
        <end position="143"/>
    </location>
</feature>
<comment type="subcellular location">
    <subcellularLocation>
        <location evidence="1">Nucleus</location>
    </subcellularLocation>
</comment>
<gene>
    <name evidence="5" type="ORF">OAUR00152_LOCUS28503</name>
</gene>
<feature type="compositionally biased region" description="Basic and acidic residues" evidence="4">
    <location>
        <begin position="10"/>
        <end position="20"/>
    </location>
</feature>
<comment type="similarity">
    <text evidence="2">Belongs to the eukaryotic RPC7 RNA polymerase subunit family.</text>
</comment>
<dbReference type="GO" id="GO:0006383">
    <property type="term" value="P:transcription by RNA polymerase III"/>
    <property type="evidence" value="ECO:0007669"/>
    <property type="project" value="InterPro"/>
</dbReference>
<keyword evidence="3" id="KW-0539">Nucleus</keyword>
<dbReference type="InterPro" id="IPR024661">
    <property type="entry name" value="RNA_pol_III_Rpc31"/>
</dbReference>
<feature type="compositionally biased region" description="Gly residues" evidence="4">
    <location>
        <begin position="61"/>
        <end position="73"/>
    </location>
</feature>
<evidence type="ECO:0000256" key="3">
    <source>
        <dbReference type="ARBA" id="ARBA00023242"/>
    </source>
</evidence>
<feature type="compositionally biased region" description="Acidic residues" evidence="4">
    <location>
        <begin position="98"/>
        <end position="120"/>
    </location>
</feature>
<feature type="region of interest" description="Disordered" evidence="4">
    <location>
        <begin position="1"/>
        <end position="34"/>
    </location>
</feature>
<dbReference type="GO" id="GO:0005666">
    <property type="term" value="C:RNA polymerase III complex"/>
    <property type="evidence" value="ECO:0007669"/>
    <property type="project" value="TreeGrafter"/>
</dbReference>
<evidence type="ECO:0008006" key="6">
    <source>
        <dbReference type="Google" id="ProtNLM"/>
    </source>
</evidence>
<reference evidence="5" key="1">
    <citation type="submission" date="2021-01" db="EMBL/GenBank/DDBJ databases">
        <authorList>
            <person name="Corre E."/>
            <person name="Pelletier E."/>
            <person name="Niang G."/>
            <person name="Scheremetjew M."/>
            <person name="Finn R."/>
            <person name="Kale V."/>
            <person name="Holt S."/>
            <person name="Cochrane G."/>
            <person name="Meng A."/>
            <person name="Brown T."/>
            <person name="Cohen L."/>
        </authorList>
    </citation>
    <scope>NUCLEOTIDE SEQUENCE</scope>
    <source>
        <strain evidence="5">Isolate 1302-5</strain>
    </source>
</reference>
<protein>
    <recommendedName>
        <fullName evidence="6">DNA-directed RNA polymerase III subunit</fullName>
    </recommendedName>
</protein>
<evidence type="ECO:0000256" key="2">
    <source>
        <dbReference type="ARBA" id="ARBA00008352"/>
    </source>
</evidence>
<proteinExistence type="inferred from homology"/>
<dbReference type="PANTHER" id="PTHR15367:SF2">
    <property type="entry name" value="DNA-DIRECTED RNA POLYMERASE III SUBUNIT"/>
    <property type="match status" value="1"/>
</dbReference>
<evidence type="ECO:0000256" key="4">
    <source>
        <dbReference type="SAM" id="MobiDB-lite"/>
    </source>
</evidence>
<organism evidence="5">
    <name type="scientific">Odontella aurita</name>
    <dbReference type="NCBI Taxonomy" id="265563"/>
    <lineage>
        <taxon>Eukaryota</taxon>
        <taxon>Sar</taxon>
        <taxon>Stramenopiles</taxon>
        <taxon>Ochrophyta</taxon>
        <taxon>Bacillariophyta</taxon>
        <taxon>Mediophyceae</taxon>
        <taxon>Biddulphiophycidae</taxon>
        <taxon>Eupodiscales</taxon>
        <taxon>Odontellaceae</taxon>
        <taxon>Odontella</taxon>
    </lineage>
</organism>
<accession>A0A7S4JJ13</accession>
<name>A0A7S4JJ13_9STRA</name>
<dbReference type="AlphaFoldDB" id="A0A7S4JJ13"/>
<sequence length="143" mass="15343">MQNSAFYVRPTKDVPDVIRHSDRKRPPSQIDASTVLSHCLGGRKKTKVGRFVPEELVKGQNLGGPGAGAGGGISSAKDAEKAVNLNELAALEKQRVAEEEEGEGEENLDQQDDEEEDDGADYVANYYESEGDESDGGDGEATF</sequence>